<reference evidence="1 2" key="1">
    <citation type="journal article" date="2015" name="Fungal Genet. Biol.">
        <title>Evolution of novel wood decay mechanisms in Agaricales revealed by the genome sequences of Fistulina hepatica and Cylindrobasidium torrendii.</title>
        <authorList>
            <person name="Floudas D."/>
            <person name="Held B.W."/>
            <person name="Riley R."/>
            <person name="Nagy L.G."/>
            <person name="Koehler G."/>
            <person name="Ransdell A.S."/>
            <person name="Younus H."/>
            <person name="Chow J."/>
            <person name="Chiniquy J."/>
            <person name="Lipzen A."/>
            <person name="Tritt A."/>
            <person name="Sun H."/>
            <person name="Haridas S."/>
            <person name="LaButti K."/>
            <person name="Ohm R.A."/>
            <person name="Kues U."/>
            <person name="Blanchette R.A."/>
            <person name="Grigoriev I.V."/>
            <person name="Minto R.E."/>
            <person name="Hibbett D.S."/>
        </authorList>
    </citation>
    <scope>NUCLEOTIDE SEQUENCE [LARGE SCALE GENOMIC DNA]</scope>
    <source>
        <strain evidence="1 2">ATCC 64428</strain>
    </source>
</reference>
<dbReference type="Gene3D" id="2.40.70.10">
    <property type="entry name" value="Acid Proteases"/>
    <property type="match status" value="1"/>
</dbReference>
<gene>
    <name evidence="1" type="ORF">FISHEDRAFT_74095</name>
</gene>
<sequence length="191" mass="20850">MPERAASETDFVSFKSSRDTVSDAARSGMVIEILSVPWGVNSVEEVESVLDGGCQIVAMSKNCASNLGIAWNPDECVNLQSANGVEDKTLGLARDVLFQFYDMTIYLQCHIVDTPAYDVLLGCPFYELTTAVTCSFMSGEESLTLKDPNNGRRLTFPTFRRGQAHYKAASYACAEFDEVEGPATGFQQTLA</sequence>
<keyword evidence="2" id="KW-1185">Reference proteome</keyword>
<dbReference type="Proteomes" id="UP000054144">
    <property type="component" value="Unassembled WGS sequence"/>
</dbReference>
<dbReference type="AlphaFoldDB" id="A0A0D7AC53"/>
<organism evidence="1 2">
    <name type="scientific">Fistulina hepatica ATCC 64428</name>
    <dbReference type="NCBI Taxonomy" id="1128425"/>
    <lineage>
        <taxon>Eukaryota</taxon>
        <taxon>Fungi</taxon>
        <taxon>Dikarya</taxon>
        <taxon>Basidiomycota</taxon>
        <taxon>Agaricomycotina</taxon>
        <taxon>Agaricomycetes</taxon>
        <taxon>Agaricomycetidae</taxon>
        <taxon>Agaricales</taxon>
        <taxon>Fistulinaceae</taxon>
        <taxon>Fistulina</taxon>
    </lineage>
</organism>
<dbReference type="Pfam" id="PF13975">
    <property type="entry name" value="gag-asp_proteas"/>
    <property type="match status" value="1"/>
</dbReference>
<dbReference type="OrthoDB" id="3252634at2759"/>
<dbReference type="SUPFAM" id="SSF50630">
    <property type="entry name" value="Acid proteases"/>
    <property type="match status" value="1"/>
</dbReference>
<proteinExistence type="predicted"/>
<evidence type="ECO:0000313" key="1">
    <source>
        <dbReference type="EMBL" id="KIY47989.1"/>
    </source>
</evidence>
<dbReference type="EMBL" id="KN881886">
    <property type="protein sequence ID" value="KIY47989.1"/>
    <property type="molecule type" value="Genomic_DNA"/>
</dbReference>
<dbReference type="InterPro" id="IPR021109">
    <property type="entry name" value="Peptidase_aspartic_dom_sf"/>
</dbReference>
<protein>
    <submittedName>
        <fullName evidence="1">Uncharacterized protein</fullName>
    </submittedName>
</protein>
<dbReference type="CDD" id="cd00303">
    <property type="entry name" value="retropepsin_like"/>
    <property type="match status" value="1"/>
</dbReference>
<name>A0A0D7AC53_9AGAR</name>
<accession>A0A0D7AC53</accession>
<evidence type="ECO:0000313" key="2">
    <source>
        <dbReference type="Proteomes" id="UP000054144"/>
    </source>
</evidence>